<dbReference type="SMART" id="SM00209">
    <property type="entry name" value="TSP1"/>
    <property type="match status" value="2"/>
</dbReference>
<dbReference type="Pfam" id="PF00188">
    <property type="entry name" value="CAP"/>
    <property type="match status" value="1"/>
</dbReference>
<organism evidence="3 4">
    <name type="scientific">Owenia fusiformis</name>
    <name type="common">Polychaete worm</name>
    <dbReference type="NCBI Taxonomy" id="6347"/>
    <lineage>
        <taxon>Eukaryota</taxon>
        <taxon>Metazoa</taxon>
        <taxon>Spiralia</taxon>
        <taxon>Lophotrochozoa</taxon>
        <taxon>Annelida</taxon>
        <taxon>Polychaeta</taxon>
        <taxon>Sedentaria</taxon>
        <taxon>Canalipalpata</taxon>
        <taxon>Sabellida</taxon>
        <taxon>Oweniida</taxon>
        <taxon>Oweniidae</taxon>
        <taxon>Owenia</taxon>
    </lineage>
</organism>
<dbReference type="InterPro" id="IPR014044">
    <property type="entry name" value="CAP_dom"/>
</dbReference>
<gene>
    <name evidence="3" type="ORF">OFUS_LOCUS5161</name>
</gene>
<keyword evidence="1" id="KW-0732">Signal</keyword>
<name>A0A8S4NAV3_OWEFU</name>
<dbReference type="PROSITE" id="PS50092">
    <property type="entry name" value="TSP1"/>
    <property type="match status" value="2"/>
</dbReference>
<dbReference type="Gene3D" id="3.40.33.10">
    <property type="entry name" value="CAP"/>
    <property type="match status" value="1"/>
</dbReference>
<evidence type="ECO:0000256" key="1">
    <source>
        <dbReference type="SAM" id="SignalP"/>
    </source>
</evidence>
<feature type="chain" id="PRO_5035809620" description="SCP domain-containing protein" evidence="1">
    <location>
        <begin position="27"/>
        <end position="672"/>
    </location>
</feature>
<proteinExistence type="predicted"/>
<dbReference type="SUPFAM" id="SSF55797">
    <property type="entry name" value="PR-1-like"/>
    <property type="match status" value="1"/>
</dbReference>
<evidence type="ECO:0000313" key="3">
    <source>
        <dbReference type="EMBL" id="CAH1778205.1"/>
    </source>
</evidence>
<dbReference type="AlphaFoldDB" id="A0A8S4NAV3"/>
<dbReference type="InterPro" id="IPR001283">
    <property type="entry name" value="CRISP-related"/>
</dbReference>
<feature type="signal peptide" evidence="1">
    <location>
        <begin position="1"/>
        <end position="26"/>
    </location>
</feature>
<dbReference type="InterPro" id="IPR000884">
    <property type="entry name" value="TSP1_rpt"/>
</dbReference>
<accession>A0A8S4NAV3</accession>
<dbReference type="PANTHER" id="PTHR10334">
    <property type="entry name" value="CYSTEINE-RICH SECRETORY PROTEIN-RELATED"/>
    <property type="match status" value="1"/>
</dbReference>
<dbReference type="OrthoDB" id="674273at2759"/>
<dbReference type="PRINTS" id="PR00837">
    <property type="entry name" value="V5TPXLIKE"/>
</dbReference>
<dbReference type="InterPro" id="IPR036383">
    <property type="entry name" value="TSP1_rpt_sf"/>
</dbReference>
<dbReference type="EMBL" id="CAIIXF020000002">
    <property type="protein sequence ID" value="CAH1778205.1"/>
    <property type="molecule type" value="Genomic_DNA"/>
</dbReference>
<evidence type="ECO:0000259" key="2">
    <source>
        <dbReference type="SMART" id="SM00198"/>
    </source>
</evidence>
<dbReference type="InterPro" id="IPR035940">
    <property type="entry name" value="CAP_sf"/>
</dbReference>
<dbReference type="SMART" id="SM00198">
    <property type="entry name" value="SCP"/>
    <property type="match status" value="1"/>
</dbReference>
<dbReference type="SUPFAM" id="SSF82895">
    <property type="entry name" value="TSP-1 type 1 repeat"/>
    <property type="match status" value="2"/>
</dbReference>
<reference evidence="3" key="1">
    <citation type="submission" date="2022-03" db="EMBL/GenBank/DDBJ databases">
        <authorList>
            <person name="Martin C."/>
        </authorList>
    </citation>
    <scope>NUCLEOTIDE SEQUENCE</scope>
</reference>
<comment type="caution">
    <text evidence="3">The sequence shown here is derived from an EMBL/GenBank/DDBJ whole genome shotgun (WGS) entry which is preliminary data.</text>
</comment>
<dbReference type="Proteomes" id="UP000749559">
    <property type="component" value="Unassembled WGS sequence"/>
</dbReference>
<dbReference type="Gene3D" id="2.20.100.10">
    <property type="entry name" value="Thrombospondin type-1 (TSP1) repeat"/>
    <property type="match status" value="2"/>
</dbReference>
<keyword evidence="4" id="KW-1185">Reference proteome</keyword>
<protein>
    <recommendedName>
        <fullName evidence="2">SCP domain-containing protein</fullName>
    </recommendedName>
</protein>
<sequence>MDGLCCFKFCFFIIGLLTIEASLAHGQTSNCPGHVSKSRPPPGNQVSCVWGGQWFYIRVGGTSTFWGRGTDAVCLSTYERKKIYTGRIHGIYSGGEECFIRWTLSSCERLLRSKCPVVKGTWSSWGDWQENGDYYDCKATCGSGEIRRTRTCENGVDCDGDSVEVEMCDKKCPTTTTPISNTTDGARWTNWENWGSCSEICGKEGYQTRSRECIEGPCIGQLEKGGRTCTNKCSNNSMHIVDSEDWKFVEDCEDTHNKFRHYHLSTRVEWNVVLSERARAQAESIALDLTDRREMLGENVFTMVSPYSMPRRSFCDEAVQDWYSEARRFNYDYNINNKFSPRTKHFTQVVWNSTTDIGCGQVALTEGPTYKVIVVCQYYPPGNARGQFKSNVSPAKARRKFERRFAFWAYYPSKAIKHFFITPVQGQTWRRCEEECQKIANCHGYSWQNLECYLWPRGTRFRFTKKTEPWNTGIFIQPTVTLKLERRFFTRSSSDKLAHIASGYGREFVEFVKQRFGIDISALTDEQLYQGQPVDFGDYLFSGFVFDDKLRAVTEITHGLRKVTFYNDTHNKEIGFTVNARKDIVSRGQWTGTIRKNSFVYTGSILLPKCECENTESDVIEGSTTYPWHVDANGIASFEYAIYSDKYGHGVLHGVEIHSQAAHVELMTMKFF</sequence>
<evidence type="ECO:0000313" key="4">
    <source>
        <dbReference type="Proteomes" id="UP000749559"/>
    </source>
</evidence>
<feature type="domain" description="SCP" evidence="2">
    <location>
        <begin position="247"/>
        <end position="386"/>
    </location>
</feature>
<dbReference type="Pfam" id="PF00090">
    <property type="entry name" value="TSP_1"/>
    <property type="match status" value="2"/>
</dbReference>